<gene>
    <name evidence="5" type="ORF">GOMPHAMPRED_004418</name>
</gene>
<keyword evidence="2" id="KW-0963">Cytoplasm</keyword>
<comment type="caution">
    <text evidence="5">The sequence shown here is derived from an EMBL/GenBank/DDBJ whole genome shotgun (WGS) entry which is preliminary data.</text>
</comment>
<evidence type="ECO:0000313" key="5">
    <source>
        <dbReference type="EMBL" id="CAF9927506.1"/>
    </source>
</evidence>
<organism evidence="5 6">
    <name type="scientific">Gomphillus americanus</name>
    <dbReference type="NCBI Taxonomy" id="1940652"/>
    <lineage>
        <taxon>Eukaryota</taxon>
        <taxon>Fungi</taxon>
        <taxon>Dikarya</taxon>
        <taxon>Ascomycota</taxon>
        <taxon>Pezizomycotina</taxon>
        <taxon>Lecanoromycetes</taxon>
        <taxon>OSLEUM clade</taxon>
        <taxon>Ostropomycetidae</taxon>
        <taxon>Ostropales</taxon>
        <taxon>Graphidaceae</taxon>
        <taxon>Gomphilloideae</taxon>
        <taxon>Gomphillus</taxon>
    </lineage>
</organism>
<dbReference type="GO" id="GO:0032259">
    <property type="term" value="P:methylation"/>
    <property type="evidence" value="ECO:0007669"/>
    <property type="project" value="UniProtKB-KW"/>
</dbReference>
<reference evidence="5" key="1">
    <citation type="submission" date="2021-03" db="EMBL/GenBank/DDBJ databases">
        <authorList>
            <person name="Tagirdzhanova G."/>
        </authorList>
    </citation>
    <scope>NUCLEOTIDE SEQUENCE</scope>
</reference>
<dbReference type="GO" id="GO:0016279">
    <property type="term" value="F:protein-lysine N-methyltransferase activity"/>
    <property type="evidence" value="ECO:0007669"/>
    <property type="project" value="InterPro"/>
</dbReference>
<dbReference type="InterPro" id="IPR019369">
    <property type="entry name" value="Efm5/EEF1AKMT1"/>
</dbReference>
<evidence type="ECO:0000313" key="6">
    <source>
        <dbReference type="Proteomes" id="UP000664169"/>
    </source>
</evidence>
<evidence type="ECO:0000256" key="3">
    <source>
        <dbReference type="ARBA" id="ARBA00022603"/>
    </source>
</evidence>
<name>A0A8H3FK83_9LECA</name>
<dbReference type="PANTHER" id="PTHR13200">
    <property type="entry name" value="EEF1A LYSINE METHYLTRANSFERASE 1"/>
    <property type="match status" value="1"/>
</dbReference>
<keyword evidence="6" id="KW-1185">Reference proteome</keyword>
<keyword evidence="3" id="KW-0489">Methyltransferase</keyword>
<dbReference type="InterPro" id="IPR041370">
    <property type="entry name" value="Mlase_EEF1AKMT1/ZCCHC4"/>
</dbReference>
<dbReference type="GO" id="GO:0005737">
    <property type="term" value="C:cytoplasm"/>
    <property type="evidence" value="ECO:0007669"/>
    <property type="project" value="UniProtKB-SubCell"/>
</dbReference>
<dbReference type="OrthoDB" id="206354at2759"/>
<accession>A0A8H3FK83</accession>
<evidence type="ECO:0000256" key="4">
    <source>
        <dbReference type="ARBA" id="ARBA00022679"/>
    </source>
</evidence>
<comment type="subcellular location">
    <subcellularLocation>
        <location evidence="1">Cytoplasm</location>
    </subcellularLocation>
</comment>
<sequence>MDDDNDTPVLSGSTLAALQEFYAERNDEERRADDLKSAIETGQKLSMDMFKEDWNASQFWYNEDTARTLAKQLLDDSTSETAVAVVSAPSAFIELKNILVGESRTEQNSADDDEELGYI</sequence>
<evidence type="ECO:0000256" key="2">
    <source>
        <dbReference type="ARBA" id="ARBA00022490"/>
    </source>
</evidence>
<protein>
    <submittedName>
        <fullName evidence="5">Uncharacterized protein</fullName>
    </submittedName>
</protein>
<dbReference type="AlphaFoldDB" id="A0A8H3FK83"/>
<dbReference type="EMBL" id="CAJPDQ010000027">
    <property type="protein sequence ID" value="CAF9927506.1"/>
    <property type="molecule type" value="Genomic_DNA"/>
</dbReference>
<keyword evidence="4" id="KW-0808">Transferase</keyword>
<proteinExistence type="predicted"/>
<dbReference type="PANTHER" id="PTHR13200:SF0">
    <property type="entry name" value="EEF1A LYSINE METHYLTRANSFERASE 1"/>
    <property type="match status" value="1"/>
</dbReference>
<dbReference type="Proteomes" id="UP000664169">
    <property type="component" value="Unassembled WGS sequence"/>
</dbReference>
<dbReference type="Pfam" id="PF10237">
    <property type="entry name" value="N6-adenineMlase"/>
    <property type="match status" value="1"/>
</dbReference>
<evidence type="ECO:0000256" key="1">
    <source>
        <dbReference type="ARBA" id="ARBA00004496"/>
    </source>
</evidence>